<dbReference type="OrthoDB" id="9946581at2"/>
<gene>
    <name evidence="1" type="ORF">CAP51_05350</name>
</gene>
<proteinExistence type="predicted"/>
<organism evidence="1 2">
    <name type="scientific">Acinetobacter populi</name>
    <dbReference type="NCBI Taxonomy" id="1582270"/>
    <lineage>
        <taxon>Bacteria</taxon>
        <taxon>Pseudomonadati</taxon>
        <taxon>Pseudomonadota</taxon>
        <taxon>Gammaproteobacteria</taxon>
        <taxon>Moraxellales</taxon>
        <taxon>Moraxellaceae</taxon>
        <taxon>Acinetobacter</taxon>
    </lineage>
</organism>
<dbReference type="EMBL" id="NEXX01000001">
    <property type="protein sequence ID" value="OUY09028.1"/>
    <property type="molecule type" value="Genomic_DNA"/>
</dbReference>
<dbReference type="Proteomes" id="UP000196536">
    <property type="component" value="Unassembled WGS sequence"/>
</dbReference>
<name>A0A1Z9Z3E7_9GAMM</name>
<dbReference type="AlphaFoldDB" id="A0A1Z9Z3E7"/>
<comment type="caution">
    <text evidence="1">The sequence shown here is derived from an EMBL/GenBank/DDBJ whole genome shotgun (WGS) entry which is preliminary data.</text>
</comment>
<evidence type="ECO:0000313" key="1">
    <source>
        <dbReference type="EMBL" id="OUY09028.1"/>
    </source>
</evidence>
<evidence type="ECO:0000313" key="2">
    <source>
        <dbReference type="Proteomes" id="UP000196536"/>
    </source>
</evidence>
<dbReference type="RefSeq" id="WP_087619684.1">
    <property type="nucleotide sequence ID" value="NZ_NEXX01000001.1"/>
</dbReference>
<sequence>MPNQSIHAIRATVTTYRSNSAVAFFDTPKDATPQDCKEITAKLIDQARSVIQGIDKDSPDTDWLFIQLELIDSLLAQASCSIDMLDIAEAVAMAQVEG</sequence>
<keyword evidence="2" id="KW-1185">Reference proteome</keyword>
<protein>
    <submittedName>
        <fullName evidence="1">Uncharacterized protein</fullName>
    </submittedName>
</protein>
<reference evidence="1 2" key="1">
    <citation type="submission" date="2017-05" db="EMBL/GenBank/DDBJ databases">
        <title>Acinetobacter populi ANC 5415 (= PBJ7), whole genome shotgun sequencing project.</title>
        <authorList>
            <person name="Nemec A."/>
            <person name="Radolfova-Krizova L."/>
        </authorList>
    </citation>
    <scope>NUCLEOTIDE SEQUENCE [LARGE SCALE GENOMIC DNA]</scope>
    <source>
        <strain evidence="1 2">PBJ7</strain>
    </source>
</reference>
<accession>A0A1Z9Z3E7</accession>